<reference evidence="2 4" key="1">
    <citation type="submission" date="2006-04" db="EMBL/GenBank/DDBJ databases">
        <authorList>
            <person name="Nierman W.C."/>
        </authorList>
    </citation>
    <scope>NUCLEOTIDE SEQUENCE [LARGE SCALE GENOMIC DNA]</scope>
    <source>
        <strain evidence="2 4">DW4/3-1</strain>
    </source>
</reference>
<dbReference type="Proteomes" id="UP000032702">
    <property type="component" value="Unassembled WGS sequence"/>
</dbReference>
<reference evidence="1 3" key="2">
    <citation type="journal article" date="2011" name="Mol. Biol. Evol.">
        <title>Comparative genomic analysis of fruiting body formation in Myxococcales.</title>
        <authorList>
            <person name="Huntley S."/>
            <person name="Hamann N."/>
            <person name="Wegener-Feldbrugge S."/>
            <person name="Treuner-Lange A."/>
            <person name="Kube M."/>
            <person name="Reinhardt R."/>
            <person name="Klages S."/>
            <person name="Muller R."/>
            <person name="Ronning C.M."/>
            <person name="Nierman W.C."/>
            <person name="Sogaard-Andersen L."/>
        </authorList>
    </citation>
    <scope>NUCLEOTIDE SEQUENCE [LARGE SCALE GENOMIC DNA]</scope>
    <source>
        <strain evidence="1 3">DW4/3-1</strain>
    </source>
</reference>
<dbReference type="EMBL" id="AAMD01000019">
    <property type="protein sequence ID" value="EAU68294.1"/>
    <property type="molecule type" value="Genomic_DNA"/>
</dbReference>
<evidence type="ECO:0000313" key="4">
    <source>
        <dbReference type="Proteomes" id="UP000032702"/>
    </source>
</evidence>
<evidence type="ECO:0000313" key="1">
    <source>
        <dbReference type="EMBL" id="ADO75479.1"/>
    </source>
</evidence>
<proteinExistence type="predicted"/>
<sequence length="85" mass="9977">MRRSERSRCATWGRGWGPVPKQELVMRQQQSAPLVERIQPWALSQRAVPGSAFRWCRWTITTSSASSETWCWRRLAEDRFKRALG</sequence>
<dbReference type="AlphaFoldDB" id="Q098X3"/>
<evidence type="ECO:0000313" key="2">
    <source>
        <dbReference type="EMBL" id="EAU68294.1"/>
    </source>
</evidence>
<dbReference type="EMBL" id="CP002271">
    <property type="protein sequence ID" value="ADO75479.1"/>
    <property type="molecule type" value="Genomic_DNA"/>
</dbReference>
<keyword evidence="3" id="KW-1185">Reference proteome</keyword>
<gene>
    <name evidence="1" type="ordered locus">STAUR_7724</name>
    <name evidence="2" type="ORF">STIAU_5836</name>
</gene>
<accession>Q098X3</accession>
<dbReference type="STRING" id="378806.STAUR_7724"/>
<evidence type="ECO:0000313" key="3">
    <source>
        <dbReference type="Proteomes" id="UP000001351"/>
    </source>
</evidence>
<dbReference type="KEGG" id="sur:STAUR_7724"/>
<dbReference type="Proteomes" id="UP000001351">
    <property type="component" value="Chromosome"/>
</dbReference>
<name>Q098X3_STIAD</name>
<organism evidence="2 4">
    <name type="scientific">Stigmatella aurantiaca (strain DW4/3-1)</name>
    <dbReference type="NCBI Taxonomy" id="378806"/>
    <lineage>
        <taxon>Bacteria</taxon>
        <taxon>Pseudomonadati</taxon>
        <taxon>Myxococcota</taxon>
        <taxon>Myxococcia</taxon>
        <taxon>Myxococcales</taxon>
        <taxon>Cystobacterineae</taxon>
        <taxon>Archangiaceae</taxon>
        <taxon>Stigmatella</taxon>
    </lineage>
</organism>
<dbReference type="HOGENOM" id="CLU_2511109_0_0_7"/>
<protein>
    <submittedName>
        <fullName evidence="2">Uncharacterized protein</fullName>
    </submittedName>
</protein>